<comment type="caution">
    <text evidence="1">The sequence shown here is derived from an EMBL/GenBank/DDBJ whole genome shotgun (WGS) entry which is preliminary data.</text>
</comment>
<protein>
    <submittedName>
        <fullName evidence="1">Uncharacterized protein</fullName>
    </submittedName>
</protein>
<proteinExistence type="predicted"/>
<sequence>MWLLRNQMLLLEMGVWDGLLPVFWTLWQH</sequence>
<keyword evidence="2" id="KW-1185">Reference proteome</keyword>
<evidence type="ECO:0000313" key="1">
    <source>
        <dbReference type="EMBL" id="CCI52809.1"/>
    </source>
</evidence>
<dbReference type="Proteomes" id="UP000035720">
    <property type="component" value="Unassembled WGS sequence"/>
</dbReference>
<gene>
    <name evidence="1" type="ORF">BN13_2100002</name>
</gene>
<dbReference type="AlphaFoldDB" id="A0A077M8B6"/>
<accession>A0A077M8B6</accession>
<reference evidence="1 2" key="1">
    <citation type="journal article" date="2013" name="ISME J.">
        <title>A metabolic model for members of the genus Tetrasphaera involved in enhanced biological phosphorus removal.</title>
        <authorList>
            <person name="Kristiansen R."/>
            <person name="Nguyen H.T.T."/>
            <person name="Saunders A.M."/>
            <person name="Nielsen J.L."/>
            <person name="Wimmer R."/>
            <person name="Le V.Q."/>
            <person name="McIlroy S.J."/>
            <person name="Petrovski S."/>
            <person name="Seviour R.J."/>
            <person name="Calteau A."/>
            <person name="Nielsen K.L."/>
            <person name="Nielsen P.H."/>
        </authorList>
    </citation>
    <scope>NUCLEOTIDE SEQUENCE [LARGE SCALE GENOMIC DNA]</scope>
    <source>
        <strain evidence="1 2">Ben 74</strain>
    </source>
</reference>
<name>A0A077M8B6_9MICO</name>
<dbReference type="EMBL" id="CAJC01000125">
    <property type="protein sequence ID" value="CCI52809.1"/>
    <property type="molecule type" value="Genomic_DNA"/>
</dbReference>
<organism evidence="1 2">
    <name type="scientific">Nostocoides jenkinsii Ben 74</name>
    <dbReference type="NCBI Taxonomy" id="1193518"/>
    <lineage>
        <taxon>Bacteria</taxon>
        <taxon>Bacillati</taxon>
        <taxon>Actinomycetota</taxon>
        <taxon>Actinomycetes</taxon>
        <taxon>Micrococcales</taxon>
        <taxon>Intrasporangiaceae</taxon>
        <taxon>Nostocoides</taxon>
    </lineage>
</organism>
<evidence type="ECO:0000313" key="2">
    <source>
        <dbReference type="Proteomes" id="UP000035720"/>
    </source>
</evidence>